<dbReference type="CDD" id="cd06558">
    <property type="entry name" value="crotonase-like"/>
    <property type="match status" value="1"/>
</dbReference>
<dbReference type="EMBL" id="QCZG01000003">
    <property type="protein sequence ID" value="PWA13109.1"/>
    <property type="molecule type" value="Genomic_DNA"/>
</dbReference>
<evidence type="ECO:0000256" key="3">
    <source>
        <dbReference type="ARBA" id="ARBA00023235"/>
    </source>
</evidence>
<proteinExistence type="predicted"/>
<dbReference type="InterPro" id="IPR051053">
    <property type="entry name" value="ECH/Chromodomain_protein"/>
</dbReference>
<keyword evidence="2" id="KW-0576">Peroxisome</keyword>
<organism evidence="4 5">
    <name type="scientific">Pueribacillus theae</name>
    <dbReference type="NCBI Taxonomy" id="2171751"/>
    <lineage>
        <taxon>Bacteria</taxon>
        <taxon>Bacillati</taxon>
        <taxon>Bacillota</taxon>
        <taxon>Bacilli</taxon>
        <taxon>Bacillales</taxon>
        <taxon>Bacillaceae</taxon>
        <taxon>Pueribacillus</taxon>
    </lineage>
</organism>
<keyword evidence="3" id="KW-0413">Isomerase</keyword>
<name>A0A2U1K7I2_9BACI</name>
<protein>
    <submittedName>
        <fullName evidence="4">Enoyl-CoA hydratase</fullName>
    </submittedName>
</protein>
<dbReference type="AlphaFoldDB" id="A0A2U1K7I2"/>
<dbReference type="PANTHER" id="PTHR43684">
    <property type="match status" value="1"/>
</dbReference>
<gene>
    <name evidence="4" type="ORF">DCC39_02990</name>
</gene>
<sequence>MTYKTLEYERKGSVAWIRLNRMENGNALNEEMGIDLMNAAWECEHDEHVRVVVLTGNGKSFSFGGDLKSFASHGEGISQHLKNVTAFLHEAVSRFVHMKKPVIAGVNGTAAGAGMSLAMMGDLVIAAESAKFTMAYTNIGLTPDGSASYFLPRIVGVKRALELAITNRVLTAREAEEWGIVTKVAPDDEFKRELEELANRLAEGPVEAFGSAKALIYGSFHETLESQMAKESFSIARHSSLPEGKEGIDAFLEKRKANFVKVDNAST</sequence>
<dbReference type="SUPFAM" id="SSF52096">
    <property type="entry name" value="ClpP/crotonase"/>
    <property type="match status" value="1"/>
</dbReference>
<dbReference type="InterPro" id="IPR029045">
    <property type="entry name" value="ClpP/crotonase-like_dom_sf"/>
</dbReference>
<reference evidence="4 5" key="1">
    <citation type="submission" date="2018-04" db="EMBL/GenBank/DDBJ databases">
        <title>Camelliibacillus theae gen. nov., sp. nov., isolated from Pu'er tea.</title>
        <authorList>
            <person name="Niu L."/>
        </authorList>
    </citation>
    <scope>NUCLEOTIDE SEQUENCE [LARGE SCALE GENOMIC DNA]</scope>
    <source>
        <strain evidence="4 5">T8</strain>
    </source>
</reference>
<evidence type="ECO:0000313" key="5">
    <source>
        <dbReference type="Proteomes" id="UP000245998"/>
    </source>
</evidence>
<comment type="caution">
    <text evidence="4">The sequence shown here is derived from an EMBL/GenBank/DDBJ whole genome shotgun (WGS) entry which is preliminary data.</text>
</comment>
<dbReference type="RefSeq" id="WP_116553395.1">
    <property type="nucleotide sequence ID" value="NZ_QCZG01000003.1"/>
</dbReference>
<evidence type="ECO:0000256" key="2">
    <source>
        <dbReference type="ARBA" id="ARBA00023140"/>
    </source>
</evidence>
<comment type="subcellular location">
    <subcellularLocation>
        <location evidence="1">Peroxisome</location>
    </subcellularLocation>
</comment>
<dbReference type="Proteomes" id="UP000245998">
    <property type="component" value="Unassembled WGS sequence"/>
</dbReference>
<dbReference type="Gene3D" id="3.90.226.10">
    <property type="entry name" value="2-enoyl-CoA Hydratase, Chain A, domain 1"/>
    <property type="match status" value="1"/>
</dbReference>
<dbReference type="Pfam" id="PF00378">
    <property type="entry name" value="ECH_1"/>
    <property type="match status" value="1"/>
</dbReference>
<accession>A0A2U1K7I2</accession>
<evidence type="ECO:0000313" key="4">
    <source>
        <dbReference type="EMBL" id="PWA13109.1"/>
    </source>
</evidence>
<dbReference type="OrthoDB" id="9787660at2"/>
<dbReference type="PANTHER" id="PTHR43684:SF1">
    <property type="entry name" value="ENOYL-COA DELTA ISOMERASE 2"/>
    <property type="match status" value="1"/>
</dbReference>
<dbReference type="GO" id="GO:0004165">
    <property type="term" value="F:delta(3)-delta(2)-enoyl-CoA isomerase activity"/>
    <property type="evidence" value="ECO:0007669"/>
    <property type="project" value="UniProtKB-ARBA"/>
</dbReference>
<keyword evidence="5" id="KW-1185">Reference proteome</keyword>
<dbReference type="InterPro" id="IPR001753">
    <property type="entry name" value="Enoyl-CoA_hydra/iso"/>
</dbReference>
<evidence type="ECO:0000256" key="1">
    <source>
        <dbReference type="ARBA" id="ARBA00004275"/>
    </source>
</evidence>